<name>A0A540M3Y4_MALBA</name>
<gene>
    <name evidence="1" type="ORF">C1H46_020925</name>
</gene>
<protein>
    <submittedName>
        <fullName evidence="1">Uncharacterized protein</fullName>
    </submittedName>
</protein>
<dbReference type="AlphaFoldDB" id="A0A540M3Y4"/>
<accession>A0A540M3Y4</accession>
<evidence type="ECO:0000313" key="1">
    <source>
        <dbReference type="EMBL" id="TQD93457.1"/>
    </source>
</evidence>
<sequence length="99" mass="11131">MRISDAIPFSSTLMMPASGRKTLFLGPLLSALWPRSPRSGHGRRLLKAGVILQLHMQLQRWSFESNALDSMSLKSSTLDSTSFIKMTACWVNQIERCHP</sequence>
<evidence type="ECO:0000313" key="2">
    <source>
        <dbReference type="Proteomes" id="UP000315295"/>
    </source>
</evidence>
<comment type="caution">
    <text evidence="1">The sequence shown here is derived from an EMBL/GenBank/DDBJ whole genome shotgun (WGS) entry which is preliminary data.</text>
</comment>
<keyword evidence="2" id="KW-1185">Reference proteome</keyword>
<proteinExistence type="predicted"/>
<dbReference type="EMBL" id="VIEB01000367">
    <property type="protein sequence ID" value="TQD93457.1"/>
    <property type="molecule type" value="Genomic_DNA"/>
</dbReference>
<dbReference type="Proteomes" id="UP000315295">
    <property type="component" value="Unassembled WGS sequence"/>
</dbReference>
<organism evidence="1 2">
    <name type="scientific">Malus baccata</name>
    <name type="common">Siberian crab apple</name>
    <name type="synonym">Pyrus baccata</name>
    <dbReference type="NCBI Taxonomy" id="106549"/>
    <lineage>
        <taxon>Eukaryota</taxon>
        <taxon>Viridiplantae</taxon>
        <taxon>Streptophyta</taxon>
        <taxon>Embryophyta</taxon>
        <taxon>Tracheophyta</taxon>
        <taxon>Spermatophyta</taxon>
        <taxon>Magnoliopsida</taxon>
        <taxon>eudicotyledons</taxon>
        <taxon>Gunneridae</taxon>
        <taxon>Pentapetalae</taxon>
        <taxon>rosids</taxon>
        <taxon>fabids</taxon>
        <taxon>Rosales</taxon>
        <taxon>Rosaceae</taxon>
        <taxon>Amygdaloideae</taxon>
        <taxon>Maleae</taxon>
        <taxon>Malus</taxon>
    </lineage>
</organism>
<reference evidence="1 2" key="1">
    <citation type="journal article" date="2019" name="G3 (Bethesda)">
        <title>Sequencing of a Wild Apple (Malus baccata) Genome Unravels the Differences Between Cultivated and Wild Apple Species Regarding Disease Resistance and Cold Tolerance.</title>
        <authorList>
            <person name="Chen X."/>
        </authorList>
    </citation>
    <scope>NUCLEOTIDE SEQUENCE [LARGE SCALE GENOMIC DNA]</scope>
    <source>
        <strain evidence="2">cv. Shandingzi</strain>
        <tissue evidence="1">Leaves</tissue>
    </source>
</reference>